<dbReference type="PROSITE" id="PS50883">
    <property type="entry name" value="EAL"/>
    <property type="match status" value="1"/>
</dbReference>
<keyword evidence="6" id="KW-1185">Reference proteome</keyword>
<dbReference type="PROSITE" id="PS50113">
    <property type="entry name" value="PAC"/>
    <property type="match status" value="1"/>
</dbReference>
<dbReference type="InterPro" id="IPR029787">
    <property type="entry name" value="Nucleotide_cyclase"/>
</dbReference>
<dbReference type="Proteomes" id="UP001589833">
    <property type="component" value="Unassembled WGS sequence"/>
</dbReference>
<dbReference type="InterPro" id="IPR035965">
    <property type="entry name" value="PAS-like_dom_sf"/>
</dbReference>
<dbReference type="RefSeq" id="WP_273842297.1">
    <property type="nucleotide sequence ID" value="NZ_JAQQWT010000005.1"/>
</dbReference>
<feature type="domain" description="EAL" evidence="3">
    <location>
        <begin position="309"/>
        <end position="561"/>
    </location>
</feature>
<name>A0ABV6NJU5_9BACI</name>
<dbReference type="SMART" id="SM00267">
    <property type="entry name" value="GGDEF"/>
    <property type="match status" value="1"/>
</dbReference>
<reference evidence="5 6" key="1">
    <citation type="submission" date="2024-09" db="EMBL/GenBank/DDBJ databases">
        <authorList>
            <person name="Sun Q."/>
            <person name="Mori K."/>
        </authorList>
    </citation>
    <scope>NUCLEOTIDE SEQUENCE [LARGE SCALE GENOMIC DNA]</scope>
    <source>
        <strain evidence="5 6">NCAIM B.02301</strain>
    </source>
</reference>
<dbReference type="InterPro" id="IPR035919">
    <property type="entry name" value="EAL_sf"/>
</dbReference>
<dbReference type="SMART" id="SM00086">
    <property type="entry name" value="PAC"/>
    <property type="match status" value="1"/>
</dbReference>
<dbReference type="EMBL" id="JBHLTR010000054">
    <property type="protein sequence ID" value="MFC0561044.1"/>
    <property type="molecule type" value="Genomic_DNA"/>
</dbReference>
<dbReference type="PROSITE" id="PS50887">
    <property type="entry name" value="GGDEF"/>
    <property type="match status" value="1"/>
</dbReference>
<dbReference type="PANTHER" id="PTHR44757:SF2">
    <property type="entry name" value="BIOFILM ARCHITECTURE MAINTENANCE PROTEIN MBAA"/>
    <property type="match status" value="1"/>
</dbReference>
<comment type="caution">
    <text evidence="5">The sequence shown here is derived from an EMBL/GenBank/DDBJ whole genome shotgun (WGS) entry which is preliminary data.</text>
</comment>
<dbReference type="Pfam" id="PF13426">
    <property type="entry name" value="PAS_9"/>
    <property type="match status" value="1"/>
</dbReference>
<dbReference type="PROSITE" id="PS50112">
    <property type="entry name" value="PAS"/>
    <property type="match status" value="1"/>
</dbReference>
<evidence type="ECO:0000259" key="3">
    <source>
        <dbReference type="PROSITE" id="PS50883"/>
    </source>
</evidence>
<evidence type="ECO:0000313" key="5">
    <source>
        <dbReference type="EMBL" id="MFC0561044.1"/>
    </source>
</evidence>
<evidence type="ECO:0000259" key="1">
    <source>
        <dbReference type="PROSITE" id="PS50112"/>
    </source>
</evidence>
<evidence type="ECO:0000259" key="2">
    <source>
        <dbReference type="PROSITE" id="PS50113"/>
    </source>
</evidence>
<dbReference type="CDD" id="cd01948">
    <property type="entry name" value="EAL"/>
    <property type="match status" value="1"/>
</dbReference>
<feature type="domain" description="PAC" evidence="2">
    <location>
        <begin position="84"/>
        <end position="136"/>
    </location>
</feature>
<dbReference type="InterPro" id="IPR000700">
    <property type="entry name" value="PAS-assoc_C"/>
</dbReference>
<dbReference type="SUPFAM" id="SSF55785">
    <property type="entry name" value="PYP-like sensor domain (PAS domain)"/>
    <property type="match status" value="1"/>
</dbReference>
<dbReference type="Pfam" id="PF00563">
    <property type="entry name" value="EAL"/>
    <property type="match status" value="1"/>
</dbReference>
<proteinExistence type="predicted"/>
<dbReference type="InterPro" id="IPR043128">
    <property type="entry name" value="Rev_trsase/Diguanyl_cyclase"/>
</dbReference>
<dbReference type="SUPFAM" id="SSF55073">
    <property type="entry name" value="Nucleotide cyclase"/>
    <property type="match status" value="1"/>
</dbReference>
<dbReference type="InterPro" id="IPR052155">
    <property type="entry name" value="Biofilm_reg_signaling"/>
</dbReference>
<dbReference type="SMART" id="SM00052">
    <property type="entry name" value="EAL"/>
    <property type="match status" value="1"/>
</dbReference>
<evidence type="ECO:0000259" key="4">
    <source>
        <dbReference type="PROSITE" id="PS50887"/>
    </source>
</evidence>
<dbReference type="NCBIfam" id="TIGR00229">
    <property type="entry name" value="sensory_box"/>
    <property type="match status" value="1"/>
</dbReference>
<dbReference type="Gene3D" id="3.30.450.20">
    <property type="entry name" value="PAS domain"/>
    <property type="match status" value="1"/>
</dbReference>
<organism evidence="5 6">
    <name type="scientific">Halalkalibacter alkalisediminis</name>
    <dbReference type="NCBI Taxonomy" id="935616"/>
    <lineage>
        <taxon>Bacteria</taxon>
        <taxon>Bacillati</taxon>
        <taxon>Bacillota</taxon>
        <taxon>Bacilli</taxon>
        <taxon>Bacillales</taxon>
        <taxon>Bacillaceae</taxon>
        <taxon>Halalkalibacter</taxon>
    </lineage>
</organism>
<dbReference type="Gene3D" id="3.30.70.270">
    <property type="match status" value="1"/>
</dbReference>
<sequence length="562" mass="64858">MYEAFTRFAQNEKNVEILFNHMNDGLMITNSRREIIIVNPAFERITGYVFSEVKGKNPNILQSGKTSRTTFMEMWENLKEHGSWTGELLNLRKNGQPFWSYITITKVENLKEEDSYYIGILRDMTVRKNQEENMKHLAYHDVLTQLPNRIHYTESLELGLQVAKETNEKLAVIFLDFDRFKKVNDSFGHQFGDELLIEMANRIRNVFGEDGFVSRFGGDEFTISVPHSQDEEVTILLEKLFDEFRMPFFIRDQSFYMTLSVGMSIFPEHGTDVETLLKNAGTALFYTKEEGRNNVHVYDPKMNEKTADELSLEASLLEALADDQLEVYYQLQVDVDLNRPFGVEALIRWNHPDRGILSPAVFLPLAEEIGILADLDEWVLNRALMQGQTWYEQGYQNLVISVNISREFFKRRDFIERVNQALTQSGLDPSRLCLEVTENTAILHVEEIRNKLIALKERGIRVSLDDFGTGYSSLSQLNLFPIDTLKIDQSFVRKTSKENDAIIKLIIALAKSLGVSVICEGVETEEQLTLIRNEGCFQAQGYLFSKPVPFDKCEKMMHELNH</sequence>
<feature type="domain" description="PAS" evidence="1">
    <location>
        <begin position="11"/>
        <end position="57"/>
    </location>
</feature>
<evidence type="ECO:0000313" key="6">
    <source>
        <dbReference type="Proteomes" id="UP001589833"/>
    </source>
</evidence>
<dbReference type="SMART" id="SM00091">
    <property type="entry name" value="PAS"/>
    <property type="match status" value="1"/>
</dbReference>
<feature type="domain" description="GGDEF" evidence="4">
    <location>
        <begin position="168"/>
        <end position="300"/>
    </location>
</feature>
<dbReference type="InterPro" id="IPR001610">
    <property type="entry name" value="PAC"/>
</dbReference>
<accession>A0ABV6NJU5</accession>
<dbReference type="InterPro" id="IPR001633">
    <property type="entry name" value="EAL_dom"/>
</dbReference>
<dbReference type="PANTHER" id="PTHR44757">
    <property type="entry name" value="DIGUANYLATE CYCLASE DGCP"/>
    <property type="match status" value="1"/>
</dbReference>
<dbReference type="NCBIfam" id="TIGR00254">
    <property type="entry name" value="GGDEF"/>
    <property type="match status" value="1"/>
</dbReference>
<dbReference type="Gene3D" id="3.20.20.450">
    <property type="entry name" value="EAL domain"/>
    <property type="match status" value="1"/>
</dbReference>
<dbReference type="CDD" id="cd00130">
    <property type="entry name" value="PAS"/>
    <property type="match status" value="1"/>
</dbReference>
<dbReference type="InterPro" id="IPR000014">
    <property type="entry name" value="PAS"/>
</dbReference>
<dbReference type="SUPFAM" id="SSF141868">
    <property type="entry name" value="EAL domain-like"/>
    <property type="match status" value="1"/>
</dbReference>
<protein>
    <submittedName>
        <fullName evidence="5">Bifunctional diguanylate cyclase/phosphodiesterase</fullName>
    </submittedName>
</protein>
<dbReference type="InterPro" id="IPR000160">
    <property type="entry name" value="GGDEF_dom"/>
</dbReference>
<dbReference type="CDD" id="cd01949">
    <property type="entry name" value="GGDEF"/>
    <property type="match status" value="1"/>
</dbReference>
<dbReference type="Pfam" id="PF00990">
    <property type="entry name" value="GGDEF"/>
    <property type="match status" value="1"/>
</dbReference>
<gene>
    <name evidence="5" type="ORF">ACFFH4_19040</name>
</gene>